<dbReference type="SUPFAM" id="SSF55729">
    <property type="entry name" value="Acyl-CoA N-acyltransferases (Nat)"/>
    <property type="match status" value="1"/>
</dbReference>
<proteinExistence type="predicted"/>
<protein>
    <recommendedName>
        <fullName evidence="1">N-acetyltransferase domain-containing protein</fullName>
    </recommendedName>
</protein>
<dbReference type="AlphaFoldDB" id="A0A081NHK4"/>
<evidence type="ECO:0000313" key="2">
    <source>
        <dbReference type="EMBL" id="KEQ17927.1"/>
    </source>
</evidence>
<dbReference type="Proteomes" id="UP000028073">
    <property type="component" value="Unassembled WGS sequence"/>
</dbReference>
<evidence type="ECO:0000313" key="3">
    <source>
        <dbReference type="Proteomes" id="UP000028073"/>
    </source>
</evidence>
<dbReference type="PROSITE" id="PS51186">
    <property type="entry name" value="GNAT"/>
    <property type="match status" value="1"/>
</dbReference>
<dbReference type="EMBL" id="JOKH01000002">
    <property type="protein sequence ID" value="KEQ17927.1"/>
    <property type="molecule type" value="Genomic_DNA"/>
</dbReference>
<comment type="caution">
    <text evidence="2">The sequence shown here is derived from an EMBL/GenBank/DDBJ whole genome shotgun (WGS) entry which is preliminary data.</text>
</comment>
<keyword evidence="3" id="KW-1185">Reference proteome</keyword>
<dbReference type="InterPro" id="IPR051531">
    <property type="entry name" value="N-acetyltransferase"/>
</dbReference>
<dbReference type="PANTHER" id="PTHR43792">
    <property type="entry name" value="GNAT FAMILY, PUTATIVE (AFU_ORTHOLOGUE AFUA_3G00765)-RELATED-RELATED"/>
    <property type="match status" value="1"/>
</dbReference>
<gene>
    <name evidence="2" type="ORF">GZ78_09900</name>
</gene>
<reference evidence="2 3" key="1">
    <citation type="submission" date="2014-06" db="EMBL/GenBank/DDBJ databases">
        <title>Whole Genome Sequences of Three Symbiotic Endozoicomonas Bacteria.</title>
        <authorList>
            <person name="Neave M.J."/>
            <person name="Apprill A."/>
            <person name="Voolstra C.R."/>
        </authorList>
    </citation>
    <scope>NUCLEOTIDE SEQUENCE [LARGE SCALE GENOMIC DNA]</scope>
    <source>
        <strain evidence="2 3">DSM 25634</strain>
    </source>
</reference>
<accession>A0A081NHK4</accession>
<sequence>MEKTIFTDRLHLRAFTLEDAQQVKTLAGEEQVARLTENIPHPYPDGLAEKWISSHEDLRENDSAFVYAITLKSSGELLGAIGLNNASHTNAELGYWLGLPYWGQGYCTEAGQALIQHAFGQLPFNQIKARTLTKNKKSEQVLFRLGFRSTSEILEKVKGELDTIKYFVIDRTQP</sequence>
<dbReference type="InterPro" id="IPR000182">
    <property type="entry name" value="GNAT_dom"/>
</dbReference>
<dbReference type="eggNOG" id="COG1670">
    <property type="taxonomic scope" value="Bacteria"/>
</dbReference>
<name>A0A081NHK4_9GAMM</name>
<dbReference type="Pfam" id="PF13302">
    <property type="entry name" value="Acetyltransf_3"/>
    <property type="match status" value="1"/>
</dbReference>
<dbReference type="GO" id="GO:0016747">
    <property type="term" value="F:acyltransferase activity, transferring groups other than amino-acyl groups"/>
    <property type="evidence" value="ECO:0007669"/>
    <property type="project" value="InterPro"/>
</dbReference>
<evidence type="ECO:0000259" key="1">
    <source>
        <dbReference type="PROSITE" id="PS51186"/>
    </source>
</evidence>
<dbReference type="InterPro" id="IPR016181">
    <property type="entry name" value="Acyl_CoA_acyltransferase"/>
</dbReference>
<feature type="domain" description="N-acetyltransferase" evidence="1">
    <location>
        <begin position="10"/>
        <end position="168"/>
    </location>
</feature>
<dbReference type="Gene3D" id="3.40.630.30">
    <property type="match status" value="1"/>
</dbReference>
<dbReference type="STRING" id="1137799.GZ78_09900"/>
<organism evidence="2 3">
    <name type="scientific">Endozoicomonas numazuensis</name>
    <dbReference type="NCBI Taxonomy" id="1137799"/>
    <lineage>
        <taxon>Bacteria</taxon>
        <taxon>Pseudomonadati</taxon>
        <taxon>Pseudomonadota</taxon>
        <taxon>Gammaproteobacteria</taxon>
        <taxon>Oceanospirillales</taxon>
        <taxon>Endozoicomonadaceae</taxon>
        <taxon>Endozoicomonas</taxon>
    </lineage>
</organism>